<evidence type="ECO:0000313" key="1">
    <source>
        <dbReference type="EMBL" id="KAI3678426.1"/>
    </source>
</evidence>
<gene>
    <name evidence="1" type="ORF">L6452_37717</name>
</gene>
<comment type="caution">
    <text evidence="1">The sequence shown here is derived from an EMBL/GenBank/DDBJ whole genome shotgun (WGS) entry which is preliminary data.</text>
</comment>
<sequence length="335" mass="39502">MHCTAKHLTFDLGSSVDLGAQIREAANGGKRGREEEVTTESMENENNAKKAKMEGIIWIFWRSKEDVVYFGQFEFHFWNLMGNWQWEWTGRLICLVARCEHMLLLKEFSEEADIVEWQIYSERLLTLAGVYAFWKHVLKLDRLEICRYLEMFYALKFANWLNLYHSLLMKARAIASEFRPMTEFEKKMDSLINAKELSEAHKGDGARILELNKISVEDVKERQDRLAKMRNFLFRHELKSKRIKHIKSKTYRRLLKKDKSKAAATEIEMNPDAAKELAEKQEFKRAEERLTLKHKNTSKWAKHIKKCGFDVQDDGTRVAISEQLQQHALFICLSF</sequence>
<proteinExistence type="predicted"/>
<evidence type="ECO:0000313" key="2">
    <source>
        <dbReference type="Proteomes" id="UP001055879"/>
    </source>
</evidence>
<dbReference type="EMBL" id="CM042060">
    <property type="protein sequence ID" value="KAI3678426.1"/>
    <property type="molecule type" value="Genomic_DNA"/>
</dbReference>
<organism evidence="1 2">
    <name type="scientific">Arctium lappa</name>
    <name type="common">Greater burdock</name>
    <name type="synonym">Lappa major</name>
    <dbReference type="NCBI Taxonomy" id="4217"/>
    <lineage>
        <taxon>Eukaryota</taxon>
        <taxon>Viridiplantae</taxon>
        <taxon>Streptophyta</taxon>
        <taxon>Embryophyta</taxon>
        <taxon>Tracheophyta</taxon>
        <taxon>Spermatophyta</taxon>
        <taxon>Magnoliopsida</taxon>
        <taxon>eudicotyledons</taxon>
        <taxon>Gunneridae</taxon>
        <taxon>Pentapetalae</taxon>
        <taxon>asterids</taxon>
        <taxon>campanulids</taxon>
        <taxon>Asterales</taxon>
        <taxon>Asteraceae</taxon>
        <taxon>Carduoideae</taxon>
        <taxon>Cardueae</taxon>
        <taxon>Arctiinae</taxon>
        <taxon>Arctium</taxon>
    </lineage>
</organism>
<protein>
    <submittedName>
        <fullName evidence="1">Uncharacterized protein</fullName>
    </submittedName>
</protein>
<name>A0ACB8Y3S0_ARCLA</name>
<keyword evidence="2" id="KW-1185">Reference proteome</keyword>
<dbReference type="Proteomes" id="UP001055879">
    <property type="component" value="Linkage Group LG14"/>
</dbReference>
<reference evidence="1 2" key="2">
    <citation type="journal article" date="2022" name="Mol. Ecol. Resour.">
        <title>The genomes of chicory, endive, great burdock and yacon provide insights into Asteraceae paleo-polyploidization history and plant inulin production.</title>
        <authorList>
            <person name="Fan W."/>
            <person name="Wang S."/>
            <person name="Wang H."/>
            <person name="Wang A."/>
            <person name="Jiang F."/>
            <person name="Liu H."/>
            <person name="Zhao H."/>
            <person name="Xu D."/>
            <person name="Zhang Y."/>
        </authorList>
    </citation>
    <scope>NUCLEOTIDE SEQUENCE [LARGE SCALE GENOMIC DNA]</scope>
    <source>
        <strain evidence="2">cv. Niubang</strain>
    </source>
</reference>
<accession>A0ACB8Y3S0</accession>
<reference evidence="2" key="1">
    <citation type="journal article" date="2022" name="Mol. Ecol. Resour.">
        <title>The genomes of chicory, endive, great burdock and yacon provide insights into Asteraceae palaeo-polyploidization history and plant inulin production.</title>
        <authorList>
            <person name="Fan W."/>
            <person name="Wang S."/>
            <person name="Wang H."/>
            <person name="Wang A."/>
            <person name="Jiang F."/>
            <person name="Liu H."/>
            <person name="Zhao H."/>
            <person name="Xu D."/>
            <person name="Zhang Y."/>
        </authorList>
    </citation>
    <scope>NUCLEOTIDE SEQUENCE [LARGE SCALE GENOMIC DNA]</scope>
    <source>
        <strain evidence="2">cv. Niubang</strain>
    </source>
</reference>